<gene>
    <name evidence="1" type="ORF">TCLT_LOCUS2476</name>
</gene>
<proteinExistence type="predicted"/>
<evidence type="ECO:0000313" key="2">
    <source>
        <dbReference type="Proteomes" id="UP000276776"/>
    </source>
</evidence>
<dbReference type="OrthoDB" id="9995526at2759"/>
<evidence type="ECO:0000313" key="1">
    <source>
        <dbReference type="EMBL" id="VDM98450.1"/>
    </source>
</evidence>
<dbReference type="WBParaSite" id="TCLT_0000247501-mRNA-1">
    <property type="protein sequence ID" value="TCLT_0000247501-mRNA-1"/>
    <property type="gene ID" value="TCLT_0000247501"/>
</dbReference>
<evidence type="ECO:0000313" key="3">
    <source>
        <dbReference type="WBParaSite" id="TCLT_0000247501-mRNA-1"/>
    </source>
</evidence>
<sequence>MRNLTNASNIWNALHGILCVHKPRDMSLGALKRYLVSRICENANGLCLPAQIPLMEVPIVEPHPVSQAPVVVGLRKQPDYKYCKRYLPLGCCIATVSFD</sequence>
<protein>
    <submittedName>
        <fullName evidence="1 3">Uncharacterized protein</fullName>
    </submittedName>
</protein>
<dbReference type="STRING" id="103827.A0A0N5CQH5"/>
<organism evidence="3">
    <name type="scientific">Thelazia callipaeda</name>
    <name type="common">Oriental eyeworm</name>
    <name type="synonym">Parasitic nematode</name>
    <dbReference type="NCBI Taxonomy" id="103827"/>
    <lineage>
        <taxon>Eukaryota</taxon>
        <taxon>Metazoa</taxon>
        <taxon>Ecdysozoa</taxon>
        <taxon>Nematoda</taxon>
        <taxon>Chromadorea</taxon>
        <taxon>Rhabditida</taxon>
        <taxon>Spirurina</taxon>
        <taxon>Spiruromorpha</taxon>
        <taxon>Thelazioidea</taxon>
        <taxon>Thelaziidae</taxon>
        <taxon>Thelazia</taxon>
    </lineage>
</organism>
<keyword evidence="2" id="KW-1185">Reference proteome</keyword>
<reference evidence="3" key="1">
    <citation type="submission" date="2017-02" db="UniProtKB">
        <authorList>
            <consortium name="WormBaseParasite"/>
        </authorList>
    </citation>
    <scope>IDENTIFICATION</scope>
</reference>
<accession>A0A0N5CQH5</accession>
<reference evidence="1 2" key="2">
    <citation type="submission" date="2018-11" db="EMBL/GenBank/DDBJ databases">
        <authorList>
            <consortium name="Pathogen Informatics"/>
        </authorList>
    </citation>
    <scope>NUCLEOTIDE SEQUENCE [LARGE SCALE GENOMIC DNA]</scope>
</reference>
<dbReference type="EMBL" id="UYYF01000516">
    <property type="protein sequence ID" value="VDM98450.1"/>
    <property type="molecule type" value="Genomic_DNA"/>
</dbReference>
<dbReference type="Proteomes" id="UP000276776">
    <property type="component" value="Unassembled WGS sequence"/>
</dbReference>
<name>A0A0N5CQH5_THECL</name>
<dbReference type="AlphaFoldDB" id="A0A0N5CQH5"/>